<evidence type="ECO:0000256" key="2">
    <source>
        <dbReference type="ARBA" id="ARBA00006143"/>
    </source>
</evidence>
<evidence type="ECO:0000256" key="4">
    <source>
        <dbReference type="ARBA" id="ARBA00022748"/>
    </source>
</evidence>
<sequence>MNEITFTTSFIGGFISFFSPCILPLLPVYVSLFSGLSVTEIYQGSSKLRILFHTLLFIAGFSTVYLALGAGSSFLGSLFFDYQDYLRVAGGIMLVLFGFLLIGLIKSGIFMREFRLNIKLQKFGTPVGAFLVGVGFAAGWSPCIGPVLGSILIYSSMSGSVLTGMKMLGAYSLGIAIPFLISSVLIDTAMRYLRKFMKVFKWINYIIGVLLIILGLVMILGIFNI</sequence>
<keyword evidence="6 7" id="KW-0472">Membrane</keyword>
<gene>
    <name evidence="9" type="ORF">TAGGR_1333</name>
</gene>
<dbReference type="InterPro" id="IPR003834">
    <property type="entry name" value="Cyt_c_assmbl_TM_dom"/>
</dbReference>
<dbReference type="OrthoDB" id="9809733at2"/>
<feature type="transmembrane region" description="Helical" evidence="7">
    <location>
        <begin position="85"/>
        <end position="105"/>
    </location>
</feature>
<dbReference type="EMBL" id="BCNO01000001">
    <property type="protein sequence ID" value="GAQ94155.1"/>
    <property type="molecule type" value="Genomic_DNA"/>
</dbReference>
<reference evidence="10" key="1">
    <citation type="submission" date="2016-01" db="EMBL/GenBank/DDBJ databases">
        <title>Draft genome sequence of Thermodesulfovibrio aggregans strain TGE-P1.</title>
        <authorList>
            <person name="Sekiguchi Y."/>
            <person name="Ohashi A."/>
            <person name="Matsuura N."/>
            <person name="Tourlousse M.D."/>
        </authorList>
    </citation>
    <scope>NUCLEOTIDE SEQUENCE [LARGE SCALE GENOMIC DNA]</scope>
    <source>
        <strain evidence="10">TGE-P1</strain>
    </source>
</reference>
<accession>A0A0U9HMB5</accession>
<dbReference type="Proteomes" id="UP000054976">
    <property type="component" value="Unassembled WGS sequence"/>
</dbReference>
<dbReference type="RefSeq" id="WP_059175628.1">
    <property type="nucleotide sequence ID" value="NZ_BCNO01000001.1"/>
</dbReference>
<keyword evidence="4" id="KW-0201">Cytochrome c-type biogenesis</keyword>
<feature type="transmembrane region" description="Helical" evidence="7">
    <location>
        <begin position="50"/>
        <end position="79"/>
    </location>
</feature>
<dbReference type="PANTHER" id="PTHR31272:SF4">
    <property type="entry name" value="CYTOCHROME C-TYPE BIOGENESIS PROTEIN HI_1454-RELATED"/>
    <property type="match status" value="1"/>
</dbReference>
<keyword evidence="3 7" id="KW-0812">Transmembrane</keyword>
<evidence type="ECO:0000256" key="7">
    <source>
        <dbReference type="SAM" id="Phobius"/>
    </source>
</evidence>
<evidence type="ECO:0000256" key="5">
    <source>
        <dbReference type="ARBA" id="ARBA00022989"/>
    </source>
</evidence>
<evidence type="ECO:0000259" key="8">
    <source>
        <dbReference type="Pfam" id="PF02683"/>
    </source>
</evidence>
<keyword evidence="5 7" id="KW-1133">Transmembrane helix</keyword>
<protein>
    <submittedName>
        <fullName evidence="9">Cytochrome c-type biogenesis protein</fullName>
    </submittedName>
</protein>
<feature type="transmembrane region" description="Helical" evidence="7">
    <location>
        <begin position="202"/>
        <end position="223"/>
    </location>
</feature>
<evidence type="ECO:0000256" key="6">
    <source>
        <dbReference type="ARBA" id="ARBA00023136"/>
    </source>
</evidence>
<comment type="subcellular location">
    <subcellularLocation>
        <location evidence="1">Membrane</location>
        <topology evidence="1">Multi-pass membrane protein</topology>
    </subcellularLocation>
</comment>
<dbReference type="InterPro" id="IPR051790">
    <property type="entry name" value="Cytochrome_c-biogenesis_DsbD"/>
</dbReference>
<dbReference type="AlphaFoldDB" id="A0A0U9HMB5"/>
<feature type="domain" description="Cytochrome C biogenesis protein transmembrane" evidence="8">
    <location>
        <begin position="7"/>
        <end position="219"/>
    </location>
</feature>
<evidence type="ECO:0000256" key="1">
    <source>
        <dbReference type="ARBA" id="ARBA00004141"/>
    </source>
</evidence>
<comment type="similarity">
    <text evidence="2">Belongs to the DsbD family.</text>
</comment>
<evidence type="ECO:0000313" key="10">
    <source>
        <dbReference type="Proteomes" id="UP000054976"/>
    </source>
</evidence>
<comment type="caution">
    <text evidence="9">The sequence shown here is derived from an EMBL/GenBank/DDBJ whole genome shotgun (WGS) entry which is preliminary data.</text>
</comment>
<dbReference type="STRING" id="86166.TAGGR_1333"/>
<feature type="transmembrane region" description="Helical" evidence="7">
    <location>
        <begin position="168"/>
        <end position="190"/>
    </location>
</feature>
<feature type="transmembrane region" description="Helical" evidence="7">
    <location>
        <begin position="126"/>
        <end position="148"/>
    </location>
</feature>
<keyword evidence="10" id="KW-1185">Reference proteome</keyword>
<organism evidence="9 10">
    <name type="scientific">Thermodesulfovibrio aggregans</name>
    <dbReference type="NCBI Taxonomy" id="86166"/>
    <lineage>
        <taxon>Bacteria</taxon>
        <taxon>Pseudomonadati</taxon>
        <taxon>Nitrospirota</taxon>
        <taxon>Thermodesulfovibrionia</taxon>
        <taxon>Thermodesulfovibrionales</taxon>
        <taxon>Thermodesulfovibrionaceae</taxon>
        <taxon>Thermodesulfovibrio</taxon>
    </lineage>
</organism>
<evidence type="ECO:0000256" key="3">
    <source>
        <dbReference type="ARBA" id="ARBA00022692"/>
    </source>
</evidence>
<evidence type="ECO:0000313" key="9">
    <source>
        <dbReference type="EMBL" id="GAQ94155.1"/>
    </source>
</evidence>
<dbReference type="GO" id="GO:0017004">
    <property type="term" value="P:cytochrome complex assembly"/>
    <property type="evidence" value="ECO:0007669"/>
    <property type="project" value="UniProtKB-KW"/>
</dbReference>
<proteinExistence type="inferred from homology"/>
<dbReference type="Pfam" id="PF02683">
    <property type="entry name" value="DsbD_TM"/>
    <property type="match status" value="1"/>
</dbReference>
<feature type="transmembrane region" description="Helical" evidence="7">
    <location>
        <begin position="6"/>
        <end position="30"/>
    </location>
</feature>
<name>A0A0U9HMB5_9BACT</name>
<dbReference type="PANTHER" id="PTHR31272">
    <property type="entry name" value="CYTOCHROME C-TYPE BIOGENESIS PROTEIN HI_1454-RELATED"/>
    <property type="match status" value="1"/>
</dbReference>
<dbReference type="GO" id="GO:0016020">
    <property type="term" value="C:membrane"/>
    <property type="evidence" value="ECO:0007669"/>
    <property type="project" value="UniProtKB-SubCell"/>
</dbReference>